<accession>A0A443LN69</accession>
<gene>
    <name evidence="1" type="ORF">EOW65_06530</name>
</gene>
<dbReference type="AlphaFoldDB" id="A0A443LN69"/>
<evidence type="ECO:0000313" key="2">
    <source>
        <dbReference type="Proteomes" id="UP000286594"/>
    </source>
</evidence>
<keyword evidence="2" id="KW-1185">Reference proteome</keyword>
<organism evidence="1 2">
    <name type="scientific">Paenirhodobacter ferrireducens</name>
    <dbReference type="NCBI Taxonomy" id="1215032"/>
    <lineage>
        <taxon>Bacteria</taxon>
        <taxon>Pseudomonadati</taxon>
        <taxon>Pseudomonadota</taxon>
        <taxon>Alphaproteobacteria</taxon>
        <taxon>Rhodobacterales</taxon>
        <taxon>Rhodobacter group</taxon>
        <taxon>Paenirhodobacter</taxon>
    </lineage>
</organism>
<evidence type="ECO:0000313" key="1">
    <source>
        <dbReference type="EMBL" id="RWR50606.1"/>
    </source>
</evidence>
<comment type="caution">
    <text evidence="1">The sequence shown here is derived from an EMBL/GenBank/DDBJ whole genome shotgun (WGS) entry which is preliminary data.</text>
</comment>
<dbReference type="Pfam" id="PF07030">
    <property type="entry name" value="Phage_Mu_Gp36"/>
    <property type="match status" value="1"/>
</dbReference>
<dbReference type="OrthoDB" id="9812088at2"/>
<dbReference type="InterPro" id="IPR009752">
    <property type="entry name" value="Phage_Mu_GpJ"/>
</dbReference>
<name>A0A443LN69_9RHOB</name>
<protein>
    <submittedName>
        <fullName evidence="1">DUF1320 domain-containing protein</fullName>
    </submittedName>
</protein>
<sequence length="138" mass="15045">MYASLDDLIERAGETEILQIADRDGDGIADPEVIEAALGHADNKINSWVGVKYRIPLTVVPNIVRSWAVSIARYYLHRYERPEYVADDYKDAMSDLKSVAEGKAAVPGAAGLTPAASDQAGTVLAVHPAPHFDLRGWR</sequence>
<dbReference type="Proteomes" id="UP000286594">
    <property type="component" value="Unassembled WGS sequence"/>
</dbReference>
<dbReference type="RefSeq" id="WP_128148164.1">
    <property type="nucleotide sequence ID" value="NZ_SAVB01000006.1"/>
</dbReference>
<reference evidence="1 2" key="1">
    <citation type="submission" date="2019-01" db="EMBL/GenBank/DDBJ databases">
        <title>Sinorhodobacter populi sp. nov. isolated from the symptomatic bark tissue of Populus euramericana canker.</title>
        <authorList>
            <person name="Xu G."/>
        </authorList>
    </citation>
    <scope>NUCLEOTIDE SEQUENCE [LARGE SCALE GENOMIC DNA]</scope>
    <source>
        <strain evidence="1 2">CCTCC AB2012026</strain>
    </source>
</reference>
<dbReference type="EMBL" id="SAVB01000006">
    <property type="protein sequence ID" value="RWR50606.1"/>
    <property type="molecule type" value="Genomic_DNA"/>
</dbReference>
<proteinExistence type="predicted"/>